<evidence type="ECO:0000256" key="19">
    <source>
        <dbReference type="ARBA" id="ARBA00077142"/>
    </source>
</evidence>
<keyword evidence="13" id="KW-0460">Magnesium</keyword>
<evidence type="ECO:0000256" key="2">
    <source>
        <dbReference type="ARBA" id="ARBA00004123"/>
    </source>
</evidence>
<dbReference type="GO" id="GO:0004674">
    <property type="term" value="F:protein serine/threonine kinase activity"/>
    <property type="evidence" value="ECO:0007669"/>
    <property type="project" value="UniProtKB-KW"/>
</dbReference>
<keyword evidence="8" id="KW-0808">Transferase</keyword>
<dbReference type="FunFam" id="1.10.510.10:FF:000166">
    <property type="entry name" value="SNF-related serine/threonine-protein kinase"/>
    <property type="match status" value="1"/>
</dbReference>
<keyword evidence="11 23" id="KW-0418">Kinase</keyword>
<evidence type="ECO:0000256" key="11">
    <source>
        <dbReference type="ARBA" id="ARBA00022777"/>
    </source>
</evidence>
<evidence type="ECO:0000256" key="9">
    <source>
        <dbReference type="ARBA" id="ARBA00022723"/>
    </source>
</evidence>
<dbReference type="SUPFAM" id="SSF56112">
    <property type="entry name" value="Protein kinase-like (PK-like)"/>
    <property type="match status" value="1"/>
</dbReference>
<evidence type="ECO:0000256" key="1">
    <source>
        <dbReference type="ARBA" id="ARBA00001946"/>
    </source>
</evidence>
<dbReference type="InterPro" id="IPR000719">
    <property type="entry name" value="Prot_kinase_dom"/>
</dbReference>
<comment type="catalytic activity">
    <reaction evidence="16">
        <text>L-seryl-[protein] + ATP = O-phospho-L-seryl-[protein] + ADP + H(+)</text>
        <dbReference type="Rhea" id="RHEA:17989"/>
        <dbReference type="Rhea" id="RHEA-COMP:9863"/>
        <dbReference type="Rhea" id="RHEA-COMP:11604"/>
        <dbReference type="ChEBI" id="CHEBI:15378"/>
        <dbReference type="ChEBI" id="CHEBI:29999"/>
        <dbReference type="ChEBI" id="CHEBI:30616"/>
        <dbReference type="ChEBI" id="CHEBI:83421"/>
        <dbReference type="ChEBI" id="CHEBI:456216"/>
        <dbReference type="EC" id="2.7.11.1"/>
    </reaction>
</comment>
<proteinExistence type="inferred from homology"/>
<dbReference type="AlphaFoldDB" id="A0AAD9V0N1"/>
<feature type="compositionally biased region" description="Polar residues" evidence="21">
    <location>
        <begin position="626"/>
        <end position="651"/>
    </location>
</feature>
<dbReference type="GO" id="GO:0035556">
    <property type="term" value="P:intracellular signal transduction"/>
    <property type="evidence" value="ECO:0007669"/>
    <property type="project" value="TreeGrafter"/>
</dbReference>
<dbReference type="EMBL" id="JARQWQ010000053">
    <property type="protein sequence ID" value="KAK2556802.1"/>
    <property type="molecule type" value="Genomic_DNA"/>
</dbReference>
<feature type="domain" description="Protein kinase" evidence="22">
    <location>
        <begin position="19"/>
        <end position="272"/>
    </location>
</feature>
<dbReference type="CDD" id="cd14339">
    <property type="entry name" value="UBA_SNRK"/>
    <property type="match status" value="1"/>
</dbReference>
<keyword evidence="12 20" id="KW-0067">ATP-binding</keyword>
<dbReference type="InterPro" id="IPR011009">
    <property type="entry name" value="Kinase-like_dom_sf"/>
</dbReference>
<dbReference type="PROSITE" id="PS00107">
    <property type="entry name" value="PROTEIN_KINASE_ATP"/>
    <property type="match status" value="1"/>
</dbReference>
<evidence type="ECO:0000256" key="14">
    <source>
        <dbReference type="ARBA" id="ARBA00023242"/>
    </source>
</evidence>
<evidence type="ECO:0000256" key="16">
    <source>
        <dbReference type="ARBA" id="ARBA00048679"/>
    </source>
</evidence>
<feature type="compositionally biased region" description="Basic residues" evidence="21">
    <location>
        <begin position="536"/>
        <end position="553"/>
    </location>
</feature>
<accession>A0AAD9V0N1</accession>
<keyword evidence="5" id="KW-0488">Methylation</keyword>
<dbReference type="CDD" id="cd14074">
    <property type="entry name" value="STKc_SNRK"/>
    <property type="match status" value="1"/>
</dbReference>
<comment type="cofactor">
    <cofactor evidence="1">
        <name>Mg(2+)</name>
        <dbReference type="ChEBI" id="CHEBI:18420"/>
    </cofactor>
</comment>
<evidence type="ECO:0000256" key="5">
    <source>
        <dbReference type="ARBA" id="ARBA00022481"/>
    </source>
</evidence>
<comment type="function">
    <text evidence="17">May play a role in hematopoietic cell proliferation or differentiation. Potential mediator of neuronal apoptosis.</text>
</comment>
<evidence type="ECO:0000256" key="3">
    <source>
        <dbReference type="ARBA" id="ARBA00006692"/>
    </source>
</evidence>
<evidence type="ECO:0000256" key="10">
    <source>
        <dbReference type="ARBA" id="ARBA00022741"/>
    </source>
</evidence>
<dbReference type="GO" id="GO:0005634">
    <property type="term" value="C:nucleus"/>
    <property type="evidence" value="ECO:0007669"/>
    <property type="project" value="UniProtKB-SubCell"/>
</dbReference>
<reference evidence="23" key="2">
    <citation type="journal article" date="2023" name="Science">
        <title>Genomic signatures of disease resistance in endangered staghorn corals.</title>
        <authorList>
            <person name="Vollmer S.V."/>
            <person name="Selwyn J.D."/>
            <person name="Despard B.A."/>
            <person name="Roesel C.L."/>
        </authorList>
    </citation>
    <scope>NUCLEOTIDE SEQUENCE</scope>
    <source>
        <strain evidence="23">K2</strain>
    </source>
</reference>
<feature type="region of interest" description="Disordered" evidence="21">
    <location>
        <begin position="350"/>
        <end position="419"/>
    </location>
</feature>
<comment type="similarity">
    <text evidence="3">Belongs to the protein kinase superfamily. CAMK Ser/Thr protein kinase family.</text>
</comment>
<evidence type="ECO:0000256" key="7">
    <source>
        <dbReference type="ARBA" id="ARBA00022553"/>
    </source>
</evidence>
<evidence type="ECO:0000256" key="20">
    <source>
        <dbReference type="PROSITE-ProRule" id="PRU10141"/>
    </source>
</evidence>
<name>A0AAD9V0N1_ACRCE</name>
<dbReference type="GO" id="GO:0005524">
    <property type="term" value="F:ATP binding"/>
    <property type="evidence" value="ECO:0007669"/>
    <property type="project" value="UniProtKB-UniRule"/>
</dbReference>
<dbReference type="Gene3D" id="1.10.510.10">
    <property type="entry name" value="Transferase(Phosphotransferase) domain 1"/>
    <property type="match status" value="1"/>
</dbReference>
<evidence type="ECO:0000256" key="6">
    <source>
        <dbReference type="ARBA" id="ARBA00022527"/>
    </source>
</evidence>
<keyword evidence="9" id="KW-0479">Metal-binding</keyword>
<reference evidence="23" key="1">
    <citation type="journal article" date="2023" name="G3 (Bethesda)">
        <title>Whole genome assembly and annotation of the endangered Caribbean coral Acropora cervicornis.</title>
        <authorList>
            <person name="Selwyn J.D."/>
            <person name="Vollmer S.V."/>
        </authorList>
    </citation>
    <scope>NUCLEOTIDE SEQUENCE</scope>
    <source>
        <strain evidence="23">K2</strain>
    </source>
</reference>
<dbReference type="SMART" id="SM00220">
    <property type="entry name" value="S_TKc"/>
    <property type="match status" value="1"/>
</dbReference>
<feature type="compositionally biased region" description="Low complexity" evidence="21">
    <location>
        <begin position="560"/>
        <end position="571"/>
    </location>
</feature>
<comment type="subcellular location">
    <subcellularLocation>
        <location evidence="2">Nucleus</location>
    </subcellularLocation>
</comment>
<evidence type="ECO:0000256" key="8">
    <source>
        <dbReference type="ARBA" id="ARBA00022679"/>
    </source>
</evidence>
<dbReference type="PANTHER" id="PTHR24346:SF45">
    <property type="entry name" value="PROTEIN KINASE DOMAIN-CONTAINING PROTEIN"/>
    <property type="match status" value="1"/>
</dbReference>
<dbReference type="Pfam" id="PF00069">
    <property type="entry name" value="Pkinase"/>
    <property type="match status" value="1"/>
</dbReference>
<dbReference type="FunFam" id="3.30.200.20:FF:000003">
    <property type="entry name" value="Non-specific serine/threonine protein kinase"/>
    <property type="match status" value="1"/>
</dbReference>
<evidence type="ECO:0000256" key="17">
    <source>
        <dbReference type="ARBA" id="ARBA00054738"/>
    </source>
</evidence>
<feature type="compositionally biased region" description="Basic and acidic residues" evidence="21">
    <location>
        <begin position="383"/>
        <end position="397"/>
    </location>
</feature>
<dbReference type="PROSITE" id="PS50011">
    <property type="entry name" value="PROTEIN_KINASE_DOM"/>
    <property type="match status" value="1"/>
</dbReference>
<keyword evidence="7" id="KW-0597">Phosphoprotein</keyword>
<evidence type="ECO:0000313" key="23">
    <source>
        <dbReference type="EMBL" id="KAK2556802.1"/>
    </source>
</evidence>
<dbReference type="GO" id="GO:0005737">
    <property type="term" value="C:cytoplasm"/>
    <property type="evidence" value="ECO:0007669"/>
    <property type="project" value="TreeGrafter"/>
</dbReference>
<dbReference type="InterPro" id="IPR008271">
    <property type="entry name" value="Ser/Thr_kinase_AS"/>
</dbReference>
<protein>
    <recommendedName>
        <fullName evidence="18">SNF-related serine/threonine-protein kinase</fullName>
        <ecNumber evidence="4">2.7.11.1</ecNumber>
    </recommendedName>
    <alternativeName>
        <fullName evidence="19">SNF1-related kinase</fullName>
    </alternativeName>
</protein>
<dbReference type="InterPro" id="IPR017441">
    <property type="entry name" value="Protein_kinase_ATP_BS"/>
</dbReference>
<evidence type="ECO:0000256" key="13">
    <source>
        <dbReference type="ARBA" id="ARBA00022842"/>
    </source>
</evidence>
<gene>
    <name evidence="23" type="ORF">P5673_021009</name>
</gene>
<dbReference type="EC" id="2.7.11.1" evidence="4"/>
<feature type="compositionally biased region" description="Polar residues" evidence="21">
    <location>
        <begin position="459"/>
        <end position="488"/>
    </location>
</feature>
<keyword evidence="14" id="KW-0539">Nucleus</keyword>
<dbReference type="PANTHER" id="PTHR24346">
    <property type="entry name" value="MAP/MICROTUBULE AFFINITY-REGULATING KINASE"/>
    <property type="match status" value="1"/>
</dbReference>
<evidence type="ECO:0000256" key="18">
    <source>
        <dbReference type="ARBA" id="ARBA00074971"/>
    </source>
</evidence>
<feature type="compositionally biased region" description="Basic residues" evidence="21">
    <location>
        <begin position="354"/>
        <end position="369"/>
    </location>
</feature>
<dbReference type="Proteomes" id="UP001249851">
    <property type="component" value="Unassembled WGS sequence"/>
</dbReference>
<comment type="caution">
    <text evidence="23">The sequence shown here is derived from an EMBL/GenBank/DDBJ whole genome shotgun (WGS) entry which is preliminary data.</text>
</comment>
<keyword evidence="6" id="KW-0723">Serine/threonine-protein kinase</keyword>
<feature type="binding site" evidence="20">
    <location>
        <position position="48"/>
    </location>
    <ligand>
        <name>ATP</name>
        <dbReference type="ChEBI" id="CHEBI:30616"/>
    </ligand>
</feature>
<feature type="region of interest" description="Disordered" evidence="21">
    <location>
        <begin position="457"/>
        <end position="651"/>
    </location>
</feature>
<dbReference type="GO" id="GO:0046872">
    <property type="term" value="F:metal ion binding"/>
    <property type="evidence" value="ECO:0007669"/>
    <property type="project" value="UniProtKB-KW"/>
</dbReference>
<feature type="compositionally biased region" description="Gly residues" evidence="21">
    <location>
        <begin position="607"/>
        <end position="619"/>
    </location>
</feature>
<keyword evidence="10 20" id="KW-0547">Nucleotide-binding</keyword>
<dbReference type="PROSITE" id="PS00108">
    <property type="entry name" value="PROTEIN_KINASE_ST"/>
    <property type="match status" value="1"/>
</dbReference>
<comment type="catalytic activity">
    <reaction evidence="15">
        <text>L-threonyl-[protein] + ATP = O-phospho-L-threonyl-[protein] + ADP + H(+)</text>
        <dbReference type="Rhea" id="RHEA:46608"/>
        <dbReference type="Rhea" id="RHEA-COMP:11060"/>
        <dbReference type="Rhea" id="RHEA-COMP:11605"/>
        <dbReference type="ChEBI" id="CHEBI:15378"/>
        <dbReference type="ChEBI" id="CHEBI:30013"/>
        <dbReference type="ChEBI" id="CHEBI:30616"/>
        <dbReference type="ChEBI" id="CHEBI:61977"/>
        <dbReference type="ChEBI" id="CHEBI:456216"/>
        <dbReference type="EC" id="2.7.11.1"/>
    </reaction>
</comment>
<organism evidence="23 24">
    <name type="scientific">Acropora cervicornis</name>
    <name type="common">Staghorn coral</name>
    <dbReference type="NCBI Taxonomy" id="6130"/>
    <lineage>
        <taxon>Eukaryota</taxon>
        <taxon>Metazoa</taxon>
        <taxon>Cnidaria</taxon>
        <taxon>Anthozoa</taxon>
        <taxon>Hexacorallia</taxon>
        <taxon>Scleractinia</taxon>
        <taxon>Astrocoeniina</taxon>
        <taxon>Acroporidae</taxon>
        <taxon>Acropora</taxon>
    </lineage>
</organism>
<evidence type="ECO:0000256" key="4">
    <source>
        <dbReference type="ARBA" id="ARBA00012513"/>
    </source>
</evidence>
<sequence>MTKYSRNSSLKDGEVAGLYDLQETLGCGHFAVVKVARHVFTGERVAVKVIDKTKLDEVARAHLIKEVRCMKLVQHPNVVRLYEVIDTQTKLYLVQELGDGGDMYEYIMNHEQGLCEDKARHYFQQIVLAIDYCHKLHIVHRDLKLENVIFFKSLDVAKLTDFGFSNKFTPGHKLDTACGSLAYSAPEVLLGDSYEAPAVDIWSLGVILFMLVCGRAPFYEINDSETLINIMDVRYSVSDHVSQACQSLIEKMLVREPYLRCSLDDIMKDPWFQGGHPPILPTPVPLVTELPLTPEEHNYVAGKLQEGNIADRETLQKSLKDNTYDHVTAAYYLLAEQLLRRLKSTNNSFEPAIARRRNNGRRSLQKHKRQDREPKSSIPAVEGIKDRGNDSEAHSDSESGSSTPRSRRSSSGRLAPREGQMLNETIKAHAIEADEVLHSSMEEDDLVPSNLHIKHGKIPSTSALPEPSTSTNLQFSTERMHTSNSPSVSRPHERKFGGRHGRFPRTSGNPLALNQIHEERESDLDDSPVNSPRVERTRKHLGAGLMKSKRTTRRLSPVHSGGSRRSSSCSSSDEDEIERHMHRLKTNSGCKLNSWRASPEDPSSDGDSGGGTSVGGGGSVSKRSAGPSNGSSNGEHSTDKTPPSKQESGRKSQCLNITLGLNGFAPLCENLCAIDESNKENVDNNLMKIGEGTSETKAKLDAASNGKRSPLIEECDVLGSKGNGEVDRNSFCKEKRNSASKYIQTTDCEEECRTQTANNGDEKPEDMTTCDSVEAMVNFELNDTSVHSKDTLKLVEDSKINKNFLQKTTMQTVTSNCCRIF</sequence>
<evidence type="ECO:0000259" key="22">
    <source>
        <dbReference type="PROSITE" id="PS50011"/>
    </source>
</evidence>
<evidence type="ECO:0000256" key="21">
    <source>
        <dbReference type="SAM" id="MobiDB-lite"/>
    </source>
</evidence>
<evidence type="ECO:0000256" key="12">
    <source>
        <dbReference type="ARBA" id="ARBA00022840"/>
    </source>
</evidence>
<evidence type="ECO:0000313" key="24">
    <source>
        <dbReference type="Proteomes" id="UP001249851"/>
    </source>
</evidence>
<evidence type="ECO:0000256" key="15">
    <source>
        <dbReference type="ARBA" id="ARBA00047899"/>
    </source>
</evidence>
<keyword evidence="24" id="KW-1185">Reference proteome</keyword>